<evidence type="ECO:0000256" key="9">
    <source>
        <dbReference type="ARBA" id="ARBA00023136"/>
    </source>
</evidence>
<keyword evidence="8" id="KW-0443">Lipid metabolism</keyword>
<dbReference type="GO" id="GO:0019432">
    <property type="term" value="P:triglyceride biosynthetic process"/>
    <property type="evidence" value="ECO:0007669"/>
    <property type="project" value="TreeGrafter"/>
</dbReference>
<dbReference type="GO" id="GO:0004144">
    <property type="term" value="F:diacylglycerol O-acyltransferase activity"/>
    <property type="evidence" value="ECO:0007669"/>
    <property type="project" value="TreeGrafter"/>
</dbReference>
<keyword evidence="6 11" id="KW-0256">Endoplasmic reticulum</keyword>
<dbReference type="GO" id="GO:0005789">
    <property type="term" value="C:endoplasmic reticulum membrane"/>
    <property type="evidence" value="ECO:0007669"/>
    <property type="project" value="UniProtKB-SubCell"/>
</dbReference>
<dbReference type="EC" id="2.3.1.-" evidence="11"/>
<dbReference type="AlphaFoldDB" id="A0A672UJV3"/>
<dbReference type="GeneTree" id="ENSGT01030000234582"/>
<reference evidence="12" key="1">
    <citation type="submission" date="2025-08" db="UniProtKB">
        <authorList>
            <consortium name="Ensembl"/>
        </authorList>
    </citation>
    <scope>IDENTIFICATION</scope>
</reference>
<evidence type="ECO:0000256" key="2">
    <source>
        <dbReference type="ARBA" id="ARBA00005420"/>
    </source>
</evidence>
<evidence type="ECO:0000256" key="8">
    <source>
        <dbReference type="ARBA" id="ARBA00023098"/>
    </source>
</evidence>
<comment type="similarity">
    <text evidence="2 11">Belongs to the diacylglycerol acyltransferase family.</text>
</comment>
<evidence type="ECO:0000313" key="12">
    <source>
        <dbReference type="Ensembl" id="ENSSHBP00005015103.1"/>
    </source>
</evidence>
<evidence type="ECO:0000256" key="10">
    <source>
        <dbReference type="ARBA" id="ARBA00023315"/>
    </source>
</evidence>
<comment type="caution">
    <text evidence="11">Lacks conserved residue(s) required for the propagation of feature annotation.</text>
</comment>
<keyword evidence="10" id="KW-0012">Acyltransferase</keyword>
<keyword evidence="13" id="KW-1185">Reference proteome</keyword>
<keyword evidence="7 11" id="KW-1133">Transmembrane helix</keyword>
<reference evidence="12" key="2">
    <citation type="submission" date="2025-09" db="UniProtKB">
        <authorList>
            <consortium name="Ensembl"/>
        </authorList>
    </citation>
    <scope>IDENTIFICATION</scope>
</reference>
<dbReference type="Ensembl" id="ENSSHBT00005018106.1">
    <property type="protein sequence ID" value="ENSSHBP00005015103.1"/>
    <property type="gene ID" value="ENSSHBG00005013228.1"/>
</dbReference>
<evidence type="ECO:0000256" key="7">
    <source>
        <dbReference type="ARBA" id="ARBA00022989"/>
    </source>
</evidence>
<evidence type="ECO:0000256" key="11">
    <source>
        <dbReference type="RuleBase" id="RU367023"/>
    </source>
</evidence>
<accession>A0A672UJV3</accession>
<gene>
    <name evidence="12" type="primary">LOC115603021</name>
</gene>
<evidence type="ECO:0000256" key="6">
    <source>
        <dbReference type="ARBA" id="ARBA00022824"/>
    </source>
</evidence>
<evidence type="ECO:0000256" key="3">
    <source>
        <dbReference type="ARBA" id="ARBA00022516"/>
    </source>
</evidence>
<dbReference type="InterPro" id="IPR007130">
    <property type="entry name" value="DAGAT"/>
</dbReference>
<protein>
    <recommendedName>
        <fullName evidence="11">Acyltransferase</fullName>
        <ecNumber evidence="11">2.3.1.-</ecNumber>
    </recommendedName>
</protein>
<evidence type="ECO:0000256" key="4">
    <source>
        <dbReference type="ARBA" id="ARBA00022679"/>
    </source>
</evidence>
<dbReference type="PANTHER" id="PTHR12317:SF78">
    <property type="entry name" value="ACYLTRANSFERASE"/>
    <property type="match status" value="1"/>
</dbReference>
<keyword evidence="3" id="KW-0444">Lipid biosynthesis</keyword>
<feature type="transmembrane region" description="Helical" evidence="11">
    <location>
        <begin position="21"/>
        <end position="43"/>
    </location>
</feature>
<dbReference type="PANTHER" id="PTHR12317">
    <property type="entry name" value="DIACYLGLYCEROL O-ACYLTRANSFERASE"/>
    <property type="match status" value="1"/>
</dbReference>
<evidence type="ECO:0000256" key="1">
    <source>
        <dbReference type="ARBA" id="ARBA00004477"/>
    </source>
</evidence>
<sequence length="336" mass="37461">MPLHFAPLRIPLQRRLQTAAVLQWVFSFLVLAQLCTLLFALALCGPLRAPALLYALWLWADRHTPRRGGRPSRWVRSWPLWNYFRDYFPISLRRTAPLEPAGRYVLGLHPHGVLAAGAFGSFCTEATGFARLFPGLRPPRLLTLPAWFRVPLLREYIMAGGLVSSERSSLEFLLGQPGGGHVAALVLGGAPEALDAHPGALRLRLRHRTGFVRSALRHGAALVPVFSFGENELFRQVSNPPGSALRALQARAQRALGVAFPLFHARGVFQYDFGLLPFRRAVCTVVGRPLLLPRLPDPPPEAVGLWHGRYLRSLTQLFEQHKAEFGVPPERHLSFV</sequence>
<keyword evidence="9 11" id="KW-0472">Membrane</keyword>
<keyword evidence="4 11" id="KW-0808">Transferase</keyword>
<dbReference type="CDD" id="cd07987">
    <property type="entry name" value="LPLAT_MGAT-like"/>
    <property type="match status" value="1"/>
</dbReference>
<keyword evidence="5 11" id="KW-0812">Transmembrane</keyword>
<evidence type="ECO:0000313" key="13">
    <source>
        <dbReference type="Proteomes" id="UP000472266"/>
    </source>
</evidence>
<dbReference type="Pfam" id="PF03982">
    <property type="entry name" value="DAGAT"/>
    <property type="match status" value="1"/>
</dbReference>
<proteinExistence type="inferred from homology"/>
<evidence type="ECO:0000256" key="5">
    <source>
        <dbReference type="ARBA" id="ARBA00022692"/>
    </source>
</evidence>
<organism evidence="12 13">
    <name type="scientific">Strigops habroptila</name>
    <name type="common">Kakapo</name>
    <dbReference type="NCBI Taxonomy" id="2489341"/>
    <lineage>
        <taxon>Eukaryota</taxon>
        <taxon>Metazoa</taxon>
        <taxon>Chordata</taxon>
        <taxon>Craniata</taxon>
        <taxon>Vertebrata</taxon>
        <taxon>Euteleostomi</taxon>
        <taxon>Archelosauria</taxon>
        <taxon>Archosauria</taxon>
        <taxon>Dinosauria</taxon>
        <taxon>Saurischia</taxon>
        <taxon>Theropoda</taxon>
        <taxon>Coelurosauria</taxon>
        <taxon>Aves</taxon>
        <taxon>Neognathae</taxon>
        <taxon>Neoaves</taxon>
        <taxon>Telluraves</taxon>
        <taxon>Australaves</taxon>
        <taxon>Psittaciformes</taxon>
        <taxon>Psittacidae</taxon>
        <taxon>Strigops</taxon>
    </lineage>
</organism>
<dbReference type="Proteomes" id="UP000472266">
    <property type="component" value="Unplaced"/>
</dbReference>
<comment type="subcellular location">
    <subcellularLocation>
        <location evidence="1 11">Endoplasmic reticulum membrane</location>
        <topology evidence="1 11">Multi-pass membrane protein</topology>
    </subcellularLocation>
</comment>
<name>A0A672UJV3_STRHB</name>